<dbReference type="Proteomes" id="UP000266313">
    <property type="component" value="Chromosome"/>
</dbReference>
<dbReference type="OrthoDB" id="8552189at2"/>
<dbReference type="EMBL" id="AP017928">
    <property type="protein sequence ID" value="BBA32038.1"/>
    <property type="molecule type" value="Genomic_DNA"/>
</dbReference>
<evidence type="ECO:0000313" key="1">
    <source>
        <dbReference type="EMBL" id="BBA32038.1"/>
    </source>
</evidence>
<protein>
    <submittedName>
        <fullName evidence="1">Uncharacterized protein</fullName>
    </submittedName>
</protein>
<proteinExistence type="predicted"/>
<dbReference type="KEGG" id="mmai:sS8_0069"/>
<gene>
    <name evidence="1" type="ORF">sS8_0069</name>
</gene>
<dbReference type="RefSeq" id="WP_119627902.1">
    <property type="nucleotide sequence ID" value="NZ_AP017928.1"/>
</dbReference>
<keyword evidence="2" id="KW-1185">Reference proteome</keyword>
<evidence type="ECO:0000313" key="2">
    <source>
        <dbReference type="Proteomes" id="UP000266313"/>
    </source>
</evidence>
<reference evidence="1 2" key="1">
    <citation type="submission" date="2016-12" db="EMBL/GenBank/DDBJ databases">
        <title>Genome sequencing of Methylocaldum marinum.</title>
        <authorList>
            <person name="Takeuchi M."/>
            <person name="Kamagata Y."/>
            <person name="Hiraoka S."/>
            <person name="Oshima K."/>
            <person name="Hattori M."/>
            <person name="Iwasaki W."/>
        </authorList>
    </citation>
    <scope>NUCLEOTIDE SEQUENCE [LARGE SCALE GENOMIC DNA]</scope>
    <source>
        <strain evidence="1 2">S8</strain>
    </source>
</reference>
<sequence length="78" mass="8373">MIDVVEQGTAIRVKGVYTGSAAAHFRFTSALPVQVLKYLAPTLQPLVVRAYTEPPETGSYTVTAATAGDARPAQMTRY</sequence>
<dbReference type="AlphaFoldDB" id="A0A286T7B3"/>
<name>A0A286T7B3_9GAMM</name>
<accession>A0A286T7B3</accession>
<organism evidence="1 2">
    <name type="scientific">Methylocaldum marinum</name>
    <dbReference type="NCBI Taxonomy" id="1432792"/>
    <lineage>
        <taxon>Bacteria</taxon>
        <taxon>Pseudomonadati</taxon>
        <taxon>Pseudomonadota</taxon>
        <taxon>Gammaproteobacteria</taxon>
        <taxon>Methylococcales</taxon>
        <taxon>Methylococcaceae</taxon>
        <taxon>Methylocaldum</taxon>
    </lineage>
</organism>